<dbReference type="AlphaFoldDB" id="A0A6P8FXW2"/>
<dbReference type="Pfam" id="PF14687">
    <property type="entry name" value="DUF4460"/>
    <property type="match status" value="1"/>
</dbReference>
<feature type="domain" description="DUF4460" evidence="1">
    <location>
        <begin position="25"/>
        <end position="133"/>
    </location>
</feature>
<dbReference type="KEGG" id="char:105910526"/>
<sequence length="495" mass="57037">MSVTSMLRCAIRVDNKYAAAHILHKRGLSGAEAINALRPFYFAVHPDFFGQHPKEREVNENSLKRLNGYLENLQKPGARSVKPTKLTFYVRDTKTKADMEQELRPSGFRPVSFTLQTKDVLSTVLDVLQSCRLSAEHMQGIKASAQRNSSRPSVPDGATPFYRPIKWDKSYYTFTGYRDPEEELQHAKRVEPSLSLWLRNNEAEASRKQKASQPRRDELQRLKDELCQKLGLVDIRWQRSWGMAHRCCQLQSLSRLALQSPEDLYNLRGHTILYSDQSGMNASGYVMLGTMDVHHHWAKLFERLPSYRGLFQQTEWLKERISLLLGGVQVIHVERLGPVLPLEEYYSTLNHFHKRLLPQRPALHPRSLQGLSMTLESGRSSIGLHEMGHFMIPAACDPLQLRNFLQTQAHEARQRLKHRDQLEAEEERVVEACGRDLSLAGLSKERSVSTRQMIPCCRRLLEERLPLMQGLQLRVSNFYSVMQDGDLCIPWDWKG</sequence>
<protein>
    <submittedName>
        <fullName evidence="4">T-cell activation inhibitor, mitochondrial isoform X1</fullName>
    </submittedName>
</protein>
<evidence type="ECO:0000259" key="2">
    <source>
        <dbReference type="Pfam" id="PF14688"/>
    </source>
</evidence>
<keyword evidence="3" id="KW-1185">Reference proteome</keyword>
<dbReference type="OrthoDB" id="4238at2759"/>
<dbReference type="GeneID" id="105910526"/>
<name>A0A6P8FXW2_CLUHA</name>
<dbReference type="GO" id="GO:0005739">
    <property type="term" value="C:mitochondrion"/>
    <property type="evidence" value="ECO:0007669"/>
    <property type="project" value="TreeGrafter"/>
</dbReference>
<accession>A0A6P8FXW2</accession>
<dbReference type="InterPro" id="IPR028031">
    <property type="entry name" value="DUF4460"/>
</dbReference>
<gene>
    <name evidence="4" type="primary">tcaim</name>
</gene>
<dbReference type="PANTHER" id="PTHR31596:SF1">
    <property type="entry name" value="T-CELL ACTIVATION INHIBITOR, MITOCHONDRIAL"/>
    <property type="match status" value="1"/>
</dbReference>
<reference evidence="4" key="1">
    <citation type="submission" date="2025-08" db="UniProtKB">
        <authorList>
            <consortium name="RefSeq"/>
        </authorList>
    </citation>
    <scope>IDENTIFICATION</scope>
</reference>
<dbReference type="CTD" id="285343"/>
<dbReference type="RefSeq" id="XP_031432718.1">
    <property type="nucleotide sequence ID" value="XM_031576858.2"/>
</dbReference>
<dbReference type="InterPro" id="IPR027989">
    <property type="entry name" value="DUF4461"/>
</dbReference>
<evidence type="ECO:0000313" key="3">
    <source>
        <dbReference type="Proteomes" id="UP000515152"/>
    </source>
</evidence>
<dbReference type="Pfam" id="PF14688">
    <property type="entry name" value="DUF4461"/>
    <property type="match status" value="1"/>
</dbReference>
<evidence type="ECO:0000313" key="4">
    <source>
        <dbReference type="RefSeq" id="XP_031432718.1"/>
    </source>
</evidence>
<organism evidence="3 4">
    <name type="scientific">Clupea harengus</name>
    <name type="common">Atlantic herring</name>
    <dbReference type="NCBI Taxonomy" id="7950"/>
    <lineage>
        <taxon>Eukaryota</taxon>
        <taxon>Metazoa</taxon>
        <taxon>Chordata</taxon>
        <taxon>Craniata</taxon>
        <taxon>Vertebrata</taxon>
        <taxon>Euteleostomi</taxon>
        <taxon>Actinopterygii</taxon>
        <taxon>Neopterygii</taxon>
        <taxon>Teleostei</taxon>
        <taxon>Clupei</taxon>
        <taxon>Clupeiformes</taxon>
        <taxon>Clupeoidei</taxon>
        <taxon>Clupeidae</taxon>
        <taxon>Clupea</taxon>
    </lineage>
</organism>
<feature type="domain" description="DUF4461" evidence="2">
    <location>
        <begin position="193"/>
        <end position="494"/>
    </location>
</feature>
<proteinExistence type="predicted"/>
<dbReference type="Proteomes" id="UP000515152">
    <property type="component" value="Chromosome 11"/>
</dbReference>
<dbReference type="InterPro" id="IPR027986">
    <property type="entry name" value="TCAIM"/>
</dbReference>
<evidence type="ECO:0000259" key="1">
    <source>
        <dbReference type="Pfam" id="PF14687"/>
    </source>
</evidence>
<dbReference type="PANTHER" id="PTHR31596">
    <property type="entry name" value="T-CELL ACTIVATION INHIBITOR, MITOCHONDRIAL"/>
    <property type="match status" value="1"/>
</dbReference>